<dbReference type="EMBL" id="MVCE01000001">
    <property type="protein sequence ID" value="PGF36464.1"/>
    <property type="molecule type" value="Genomic_DNA"/>
</dbReference>
<evidence type="ECO:0000313" key="9">
    <source>
        <dbReference type="Proteomes" id="UP000226191"/>
    </source>
</evidence>
<proteinExistence type="inferred from homology"/>
<dbReference type="InterPro" id="IPR003663">
    <property type="entry name" value="Sugar/inositol_transpt"/>
</dbReference>
<evidence type="ECO:0000256" key="4">
    <source>
        <dbReference type="ARBA" id="ARBA00022692"/>
    </source>
</evidence>
<comment type="caution">
    <text evidence="8">The sequence shown here is derived from an EMBL/GenBank/DDBJ whole genome shotgun (WGS) entry which is preliminary data.</text>
</comment>
<evidence type="ECO:0000256" key="2">
    <source>
        <dbReference type="ARBA" id="ARBA00010992"/>
    </source>
</evidence>
<dbReference type="SUPFAM" id="SSF103473">
    <property type="entry name" value="MFS general substrate transporter"/>
    <property type="match status" value="1"/>
</dbReference>
<evidence type="ECO:0000313" key="8">
    <source>
        <dbReference type="EMBL" id="PGF36464.1"/>
    </source>
</evidence>
<dbReference type="PANTHER" id="PTHR48020:SF12">
    <property type="entry name" value="PROTON MYO-INOSITOL COTRANSPORTER"/>
    <property type="match status" value="1"/>
</dbReference>
<dbReference type="Pfam" id="PF00083">
    <property type="entry name" value="Sugar_tr"/>
    <property type="match status" value="1"/>
</dbReference>
<dbReference type="Proteomes" id="UP000226191">
    <property type="component" value="Unassembled WGS sequence"/>
</dbReference>
<dbReference type="PROSITE" id="PS00216">
    <property type="entry name" value="SUGAR_TRANSPORT_1"/>
    <property type="match status" value="1"/>
</dbReference>
<dbReference type="NCBIfam" id="TIGR00879">
    <property type="entry name" value="SP"/>
    <property type="match status" value="1"/>
</dbReference>
<sequence length="481" mass="50961">MASNGHARVEMKPGDSGSAGATRNSQTSWAVFIAVTAAALGITYGYDISNTAAALQFVQRDFGIYSAINTASVVGQIAGAILGGPMANAIGRKKSMLVIAAGYTIFAILTAISPSAGLFLAMRVLLGITIGLSITVVPVFIAESAPASRRGGLATAYQVTCVVGIILGYLVGYSLLPTDTWRWILGVAAVPAFIVLLMLVRTQETPSWYMLKGREDEARRAMERIEVAELVEPSLDEIRNSLSSRPSGSVWGRLREMFHGGMARATIFAIVLGFSIQITGINATIYYAPGIYSRMGFTDTATTYLVPSLVQFLSLISVVISMLVIDKVGRRFVLITGISTMIVATIVLIVTYLASGFEGAVAGIIGLVGMSLFTMGFTFGFGSIVWVYAGEIFPARYRSLGASLVLTADLIANAITAQLGAAMLDGIGLAGTFGVYGGLLVVALLFLLRYAPETSGRSLEEIQDYWNNGARWPKADSPSMG</sequence>
<dbReference type="PANTHER" id="PTHR48020">
    <property type="entry name" value="PROTON MYO-INOSITOL COTRANSPORTER"/>
    <property type="match status" value="1"/>
</dbReference>
<dbReference type="PROSITE" id="PS00217">
    <property type="entry name" value="SUGAR_TRANSPORT_2"/>
    <property type="match status" value="1"/>
</dbReference>
<evidence type="ECO:0000256" key="7">
    <source>
        <dbReference type="RuleBase" id="RU003346"/>
    </source>
</evidence>
<protein>
    <submittedName>
        <fullName evidence="8">MFS transporter</fullName>
    </submittedName>
</protein>
<dbReference type="InterPro" id="IPR036259">
    <property type="entry name" value="MFS_trans_sf"/>
</dbReference>
<dbReference type="PROSITE" id="PS50850">
    <property type="entry name" value="MFS"/>
    <property type="match status" value="1"/>
</dbReference>
<dbReference type="PRINTS" id="PR00171">
    <property type="entry name" value="SUGRTRNSPORT"/>
</dbReference>
<evidence type="ECO:0000256" key="5">
    <source>
        <dbReference type="ARBA" id="ARBA00022989"/>
    </source>
</evidence>
<keyword evidence="6" id="KW-0472">Membrane</keyword>
<dbReference type="InterPro" id="IPR020846">
    <property type="entry name" value="MFS_dom"/>
</dbReference>
<comment type="similarity">
    <text evidence="2 7">Belongs to the major facilitator superfamily. Sugar transporter (TC 2.A.1.1) family.</text>
</comment>
<dbReference type="RefSeq" id="WP_002515601.1">
    <property type="nucleotide sequence ID" value="NZ_AP022844.1"/>
</dbReference>
<accession>A0A8B2VNE5</accession>
<keyword evidence="5" id="KW-1133">Transmembrane helix</keyword>
<dbReference type="OrthoDB" id="4008739at2"/>
<keyword evidence="3 7" id="KW-0813">Transport</keyword>
<dbReference type="AlphaFoldDB" id="A0A8B2VNE5"/>
<comment type="subcellular location">
    <subcellularLocation>
        <location evidence="1">Cell membrane</location>
        <topology evidence="1">Multi-pass membrane protein</topology>
    </subcellularLocation>
</comment>
<reference evidence="8 9" key="1">
    <citation type="submission" date="2017-02" db="EMBL/GenBank/DDBJ databases">
        <title>Prevalence of linear plasmids in Cutibacterium acnes isolates obtained from cancerous prostatic tissue.</title>
        <authorList>
            <person name="Davidsson S."/>
            <person name="Bruggemann H."/>
        </authorList>
    </citation>
    <scope>NUCLEOTIDE SEQUENCE [LARGE SCALE GENOMIC DNA]</scope>
    <source>
        <strain evidence="8 9">11-78</strain>
    </source>
</reference>
<keyword evidence="4" id="KW-0812">Transmembrane</keyword>
<dbReference type="InterPro" id="IPR005828">
    <property type="entry name" value="MFS_sugar_transport-like"/>
</dbReference>
<dbReference type="InterPro" id="IPR050814">
    <property type="entry name" value="Myo-inositol_Transporter"/>
</dbReference>
<name>A0A8B2VNE5_CUTAC</name>
<evidence type="ECO:0000256" key="1">
    <source>
        <dbReference type="ARBA" id="ARBA00004651"/>
    </source>
</evidence>
<organism evidence="8 9">
    <name type="scientific">Cutibacterium acnes</name>
    <name type="common">Propionibacterium acnes</name>
    <dbReference type="NCBI Taxonomy" id="1747"/>
    <lineage>
        <taxon>Bacteria</taxon>
        <taxon>Bacillati</taxon>
        <taxon>Actinomycetota</taxon>
        <taxon>Actinomycetes</taxon>
        <taxon>Propionibacteriales</taxon>
        <taxon>Propionibacteriaceae</taxon>
        <taxon>Cutibacterium</taxon>
    </lineage>
</organism>
<evidence type="ECO:0000256" key="6">
    <source>
        <dbReference type="ARBA" id="ARBA00023136"/>
    </source>
</evidence>
<dbReference type="Gene3D" id="1.20.1250.20">
    <property type="entry name" value="MFS general substrate transporter like domains"/>
    <property type="match status" value="1"/>
</dbReference>
<dbReference type="GO" id="GO:0005886">
    <property type="term" value="C:plasma membrane"/>
    <property type="evidence" value="ECO:0007669"/>
    <property type="project" value="UniProtKB-SubCell"/>
</dbReference>
<evidence type="ECO:0000256" key="3">
    <source>
        <dbReference type="ARBA" id="ARBA00022448"/>
    </source>
</evidence>
<dbReference type="GO" id="GO:0022857">
    <property type="term" value="F:transmembrane transporter activity"/>
    <property type="evidence" value="ECO:0007669"/>
    <property type="project" value="InterPro"/>
</dbReference>
<dbReference type="GeneID" id="92856955"/>
<dbReference type="InterPro" id="IPR005829">
    <property type="entry name" value="Sugar_transporter_CS"/>
</dbReference>
<gene>
    <name evidence="8" type="ORF">B1B09_02240</name>
</gene>